<organism evidence="1">
    <name type="scientific">marine metagenome</name>
    <dbReference type="NCBI Taxonomy" id="408172"/>
    <lineage>
        <taxon>unclassified sequences</taxon>
        <taxon>metagenomes</taxon>
        <taxon>ecological metagenomes</taxon>
    </lineage>
</organism>
<gene>
    <name evidence="1" type="ORF">METZ01_LOCUS370449</name>
</gene>
<proteinExistence type="predicted"/>
<accession>A0A382T759</accession>
<feature type="non-terminal residue" evidence="1">
    <location>
        <position position="53"/>
    </location>
</feature>
<reference evidence="1" key="1">
    <citation type="submission" date="2018-05" db="EMBL/GenBank/DDBJ databases">
        <authorList>
            <person name="Lanie J.A."/>
            <person name="Ng W.-L."/>
            <person name="Kazmierczak K.M."/>
            <person name="Andrzejewski T.M."/>
            <person name="Davidsen T.M."/>
            <person name="Wayne K.J."/>
            <person name="Tettelin H."/>
            <person name="Glass J.I."/>
            <person name="Rusch D."/>
            <person name="Podicherti R."/>
            <person name="Tsui H.-C.T."/>
            <person name="Winkler M.E."/>
        </authorList>
    </citation>
    <scope>NUCLEOTIDE SEQUENCE</scope>
</reference>
<protein>
    <submittedName>
        <fullName evidence="1">Uncharacterized protein</fullName>
    </submittedName>
</protein>
<feature type="non-terminal residue" evidence="1">
    <location>
        <position position="1"/>
    </location>
</feature>
<dbReference type="EMBL" id="UINC01134201">
    <property type="protein sequence ID" value="SVD17595.1"/>
    <property type="molecule type" value="Genomic_DNA"/>
</dbReference>
<sequence length="53" mass="6154">VTSTRGSLIIFINPKPGFRRAQCVVRSWDRWPDLASSRRVRPPDYIPIIWDSA</sequence>
<dbReference type="AlphaFoldDB" id="A0A382T759"/>
<evidence type="ECO:0000313" key="1">
    <source>
        <dbReference type="EMBL" id="SVD17595.1"/>
    </source>
</evidence>
<name>A0A382T759_9ZZZZ</name>